<evidence type="ECO:0000313" key="2">
    <source>
        <dbReference type="Proteomes" id="UP000677913"/>
    </source>
</evidence>
<dbReference type="RefSeq" id="WP_211469514.1">
    <property type="nucleotide sequence ID" value="NZ_JAGSXH010000072.1"/>
</dbReference>
<protein>
    <submittedName>
        <fullName evidence="1">Uncharacterized protein</fullName>
    </submittedName>
</protein>
<comment type="caution">
    <text evidence="1">The sequence shown here is derived from an EMBL/GenBank/DDBJ whole genome shotgun (WGS) entry which is preliminary data.</text>
</comment>
<dbReference type="AlphaFoldDB" id="A0A8J8BE46"/>
<dbReference type="EMBL" id="JAGSXH010000072">
    <property type="protein sequence ID" value="MBS2965155.1"/>
    <property type="molecule type" value="Genomic_DNA"/>
</dbReference>
<keyword evidence="2" id="KW-1185">Reference proteome</keyword>
<gene>
    <name evidence="1" type="ORF">KGA66_19045</name>
</gene>
<organism evidence="1 2">
    <name type="scientific">Actinocrinis puniceicyclus</name>
    <dbReference type="NCBI Taxonomy" id="977794"/>
    <lineage>
        <taxon>Bacteria</taxon>
        <taxon>Bacillati</taxon>
        <taxon>Actinomycetota</taxon>
        <taxon>Actinomycetes</taxon>
        <taxon>Catenulisporales</taxon>
        <taxon>Actinospicaceae</taxon>
        <taxon>Actinocrinis</taxon>
    </lineage>
</organism>
<name>A0A8J8BE46_9ACTN</name>
<accession>A0A8J8BE46</accession>
<reference evidence="1" key="1">
    <citation type="submission" date="2021-04" db="EMBL/GenBank/DDBJ databases">
        <title>Genome based classification of Actinospica acidithermotolerans sp. nov., an actinobacterium isolated from an Indonesian hot spring.</title>
        <authorList>
            <person name="Kusuma A.B."/>
            <person name="Putra K.E."/>
            <person name="Nafisah S."/>
            <person name="Loh J."/>
            <person name="Nouioui I."/>
            <person name="Goodfellow M."/>
        </authorList>
    </citation>
    <scope>NUCLEOTIDE SEQUENCE</scope>
    <source>
        <strain evidence="1">DSM 45618</strain>
    </source>
</reference>
<sequence length="141" mass="15643">MLDETRPYLTDENRLYLEQYLYQSGFHSVLCTEGAGDAVHLGLALFDEQERAFNAWDIAVLLRLGRILTRQAELLTRLPQKPGWAAGLAAAMAALGAQLSRPPESRSIWCRKTLRARFPVRCAVVDESAFHDGVGHVGHPG</sequence>
<proteinExistence type="predicted"/>
<evidence type="ECO:0000313" key="1">
    <source>
        <dbReference type="EMBL" id="MBS2965155.1"/>
    </source>
</evidence>
<dbReference type="Proteomes" id="UP000677913">
    <property type="component" value="Unassembled WGS sequence"/>
</dbReference>